<gene>
    <name evidence="2" type="ORF">APZ42_027224</name>
</gene>
<keyword evidence="3" id="KW-1185">Reference proteome</keyword>
<dbReference type="EMBL" id="LRGB01002190">
    <property type="protein sequence ID" value="KZS08555.1"/>
    <property type="molecule type" value="Genomic_DNA"/>
</dbReference>
<proteinExistence type="predicted"/>
<evidence type="ECO:0000256" key="1">
    <source>
        <dbReference type="SAM" id="Phobius"/>
    </source>
</evidence>
<sequence length="109" mass="12259">MAFLFPLSIHYGFGLMSMIIVSPSSAIVCLSFLPVLYILFSHSPAALTSVEYYSRRSMKHLVQSCAPRSGRSRMGNNARTSYSRYDESSFDSFFFPGGVRVLCIPFFFS</sequence>
<accession>A0A164RDD1</accession>
<dbReference type="OrthoDB" id="273452at2759"/>
<protein>
    <submittedName>
        <fullName evidence="2">Uncharacterized protein</fullName>
    </submittedName>
</protein>
<keyword evidence="1" id="KW-0812">Transmembrane</keyword>
<organism evidence="2 3">
    <name type="scientific">Daphnia magna</name>
    <dbReference type="NCBI Taxonomy" id="35525"/>
    <lineage>
        <taxon>Eukaryota</taxon>
        <taxon>Metazoa</taxon>
        <taxon>Ecdysozoa</taxon>
        <taxon>Arthropoda</taxon>
        <taxon>Crustacea</taxon>
        <taxon>Branchiopoda</taxon>
        <taxon>Diplostraca</taxon>
        <taxon>Cladocera</taxon>
        <taxon>Anomopoda</taxon>
        <taxon>Daphniidae</taxon>
        <taxon>Daphnia</taxon>
    </lineage>
</organism>
<name>A0A164RDD1_9CRUS</name>
<dbReference type="AlphaFoldDB" id="A0A164RDD1"/>
<evidence type="ECO:0000313" key="3">
    <source>
        <dbReference type="Proteomes" id="UP000076858"/>
    </source>
</evidence>
<feature type="transmembrane region" description="Helical" evidence="1">
    <location>
        <begin position="12"/>
        <end position="40"/>
    </location>
</feature>
<reference evidence="2 3" key="1">
    <citation type="submission" date="2016-03" db="EMBL/GenBank/DDBJ databases">
        <title>EvidentialGene: Evidence-directed Construction of Genes on Genomes.</title>
        <authorList>
            <person name="Gilbert D.G."/>
            <person name="Choi J.-H."/>
            <person name="Mockaitis K."/>
            <person name="Colbourne J."/>
            <person name="Pfrender M."/>
        </authorList>
    </citation>
    <scope>NUCLEOTIDE SEQUENCE [LARGE SCALE GENOMIC DNA]</scope>
    <source>
        <strain evidence="2 3">Xinb3</strain>
        <tissue evidence="2">Complete organism</tissue>
    </source>
</reference>
<evidence type="ECO:0000313" key="2">
    <source>
        <dbReference type="EMBL" id="KZS08555.1"/>
    </source>
</evidence>
<dbReference type="Proteomes" id="UP000076858">
    <property type="component" value="Unassembled WGS sequence"/>
</dbReference>
<keyword evidence="1" id="KW-0472">Membrane</keyword>
<comment type="caution">
    <text evidence="2">The sequence shown here is derived from an EMBL/GenBank/DDBJ whole genome shotgun (WGS) entry which is preliminary data.</text>
</comment>
<keyword evidence="1" id="KW-1133">Transmembrane helix</keyword>